<feature type="region of interest" description="Disordered" evidence="1">
    <location>
        <begin position="1"/>
        <end position="27"/>
    </location>
</feature>
<reference evidence="2" key="1">
    <citation type="submission" date="2020-02" db="EMBL/GenBank/DDBJ databases">
        <authorList>
            <person name="Meier V. D."/>
        </authorList>
    </citation>
    <scope>NUCLEOTIDE SEQUENCE</scope>
    <source>
        <strain evidence="2">AVDCRST_MAG84</strain>
    </source>
</reference>
<sequence length="116" mass="12932">MKKSKAKSKSGHGGARPGAGRPRRWKHRPLKMVRLPVAFVEKILEVAQYMDQNEGRLPFSEASEASVIISGHPSESLSGEEIKELSAKRKAQKLAQKVMAGDEWVLVSDETFKEFL</sequence>
<dbReference type="AlphaFoldDB" id="A0A6J4P1Y7"/>
<feature type="compositionally biased region" description="Basic residues" evidence="1">
    <location>
        <begin position="1"/>
        <end position="10"/>
    </location>
</feature>
<protein>
    <submittedName>
        <fullName evidence="2">Uncharacterized protein</fullName>
    </submittedName>
</protein>
<dbReference type="EMBL" id="CADCTZ010001446">
    <property type="protein sequence ID" value="CAA9398024.1"/>
    <property type="molecule type" value="Genomic_DNA"/>
</dbReference>
<organism evidence="2">
    <name type="scientific">uncultured Microcoleus sp</name>
    <dbReference type="NCBI Taxonomy" id="259945"/>
    <lineage>
        <taxon>Bacteria</taxon>
        <taxon>Bacillati</taxon>
        <taxon>Cyanobacteriota</taxon>
        <taxon>Cyanophyceae</taxon>
        <taxon>Oscillatoriophycideae</taxon>
        <taxon>Oscillatoriales</taxon>
        <taxon>Microcoleaceae</taxon>
        <taxon>Microcoleus</taxon>
        <taxon>environmental samples</taxon>
    </lineage>
</organism>
<evidence type="ECO:0000313" key="2">
    <source>
        <dbReference type="EMBL" id="CAA9398024.1"/>
    </source>
</evidence>
<accession>A0A6J4P1Y7</accession>
<proteinExistence type="predicted"/>
<evidence type="ECO:0000256" key="1">
    <source>
        <dbReference type="SAM" id="MobiDB-lite"/>
    </source>
</evidence>
<gene>
    <name evidence="2" type="ORF">AVDCRST_MAG84-5975</name>
</gene>
<name>A0A6J4P1Y7_9CYAN</name>